<dbReference type="RefSeq" id="WP_231419593.1">
    <property type="nucleotide sequence ID" value="NZ_CP126446.1"/>
</dbReference>
<keyword evidence="3 5" id="KW-1133">Transmembrane helix</keyword>
<protein>
    <submittedName>
        <fullName evidence="7">DUF1232 domain-containing protein</fullName>
    </submittedName>
</protein>
<accession>A0ABY8UXC6</accession>
<name>A0ABY8UXC6_9BACI</name>
<dbReference type="PIRSF" id="PIRSF029962">
    <property type="entry name" value="UCP029962"/>
    <property type="match status" value="1"/>
</dbReference>
<evidence type="ECO:0000256" key="1">
    <source>
        <dbReference type="ARBA" id="ARBA00004127"/>
    </source>
</evidence>
<evidence type="ECO:0000313" key="8">
    <source>
        <dbReference type="Proteomes" id="UP001236652"/>
    </source>
</evidence>
<evidence type="ECO:0000256" key="4">
    <source>
        <dbReference type="ARBA" id="ARBA00023136"/>
    </source>
</evidence>
<feature type="domain" description="DUF1232" evidence="6">
    <location>
        <begin position="37"/>
        <end position="71"/>
    </location>
</feature>
<dbReference type="InterPro" id="IPR010652">
    <property type="entry name" value="DUF1232"/>
</dbReference>
<evidence type="ECO:0000256" key="5">
    <source>
        <dbReference type="SAM" id="Phobius"/>
    </source>
</evidence>
<keyword evidence="8" id="KW-1185">Reference proteome</keyword>
<reference evidence="7 8" key="1">
    <citation type="submission" date="2023-05" db="EMBL/GenBank/DDBJ databases">
        <title>Comparative genomics reveals the evidence of polycyclic aromatic hydrocarbons degradation in moderately halophilic genus Pontibacillus.</title>
        <authorList>
            <person name="Yang H."/>
            <person name="Qian Z."/>
        </authorList>
    </citation>
    <scope>NUCLEOTIDE SEQUENCE [LARGE SCALE GENOMIC DNA]</scope>
    <source>
        <strain evidence="8">HN14</strain>
    </source>
</reference>
<feature type="transmembrane region" description="Helical" evidence="5">
    <location>
        <begin position="36"/>
        <end position="53"/>
    </location>
</feature>
<dbReference type="Proteomes" id="UP001236652">
    <property type="component" value="Chromosome"/>
</dbReference>
<sequence>MRKLWRRIRFLLNIRKSVPFLWEFFTTKEVASQKKVLSVGFLLLYIVIPFDIIPDFLAFFGILDDVTIFTFVLQQIVKMAPPSLQDKYDLDGKAKT</sequence>
<evidence type="ECO:0000259" key="6">
    <source>
        <dbReference type="Pfam" id="PF06803"/>
    </source>
</evidence>
<evidence type="ECO:0000256" key="3">
    <source>
        <dbReference type="ARBA" id="ARBA00022989"/>
    </source>
</evidence>
<evidence type="ECO:0000313" key="7">
    <source>
        <dbReference type="EMBL" id="WIF98325.1"/>
    </source>
</evidence>
<dbReference type="Pfam" id="PF06803">
    <property type="entry name" value="DUF1232"/>
    <property type="match status" value="1"/>
</dbReference>
<dbReference type="EMBL" id="CP126446">
    <property type="protein sequence ID" value="WIF98325.1"/>
    <property type="molecule type" value="Genomic_DNA"/>
</dbReference>
<keyword evidence="4 5" id="KW-0472">Membrane</keyword>
<dbReference type="InterPro" id="IPR016941">
    <property type="entry name" value="UCP029962"/>
</dbReference>
<proteinExistence type="predicted"/>
<evidence type="ECO:0000256" key="2">
    <source>
        <dbReference type="ARBA" id="ARBA00022692"/>
    </source>
</evidence>
<organism evidence="7 8">
    <name type="scientific">Pontibacillus chungwhensis</name>
    <dbReference type="NCBI Taxonomy" id="265426"/>
    <lineage>
        <taxon>Bacteria</taxon>
        <taxon>Bacillati</taxon>
        <taxon>Bacillota</taxon>
        <taxon>Bacilli</taxon>
        <taxon>Bacillales</taxon>
        <taxon>Bacillaceae</taxon>
        <taxon>Pontibacillus</taxon>
    </lineage>
</organism>
<keyword evidence="2 5" id="KW-0812">Transmembrane</keyword>
<gene>
    <name evidence="7" type="ORF">QNI29_01165</name>
</gene>
<comment type="subcellular location">
    <subcellularLocation>
        <location evidence="1">Endomembrane system</location>
        <topology evidence="1">Multi-pass membrane protein</topology>
    </subcellularLocation>
</comment>